<evidence type="ECO:0000313" key="9">
    <source>
        <dbReference type="Proteomes" id="UP000190274"/>
    </source>
</evidence>
<proteinExistence type="predicted"/>
<feature type="transmembrane region" description="Helical" evidence="5">
    <location>
        <begin position="80"/>
        <end position="101"/>
    </location>
</feature>
<evidence type="ECO:0000259" key="7">
    <source>
        <dbReference type="Pfam" id="PF12537"/>
    </source>
</evidence>
<dbReference type="Pfam" id="PF12430">
    <property type="entry name" value="ABA_GPCR"/>
    <property type="match status" value="1"/>
</dbReference>
<feature type="domain" description="Golgi pH regulator conserved" evidence="7">
    <location>
        <begin position="180"/>
        <end position="247"/>
    </location>
</feature>
<dbReference type="Proteomes" id="UP000190274">
    <property type="component" value="Chromosome F"/>
</dbReference>
<reference evidence="8 9" key="1">
    <citation type="submission" date="2016-03" db="EMBL/GenBank/DDBJ databases">
        <authorList>
            <person name="Devillers H."/>
        </authorList>
    </citation>
    <scope>NUCLEOTIDE SEQUENCE [LARGE SCALE GENOMIC DNA]</scope>
    <source>
        <strain evidence="8">CBS 10888</strain>
    </source>
</reference>
<dbReference type="PANTHER" id="PTHR15948:SF0">
    <property type="entry name" value="GOLGI PH REGULATOR A-RELATED"/>
    <property type="match status" value="1"/>
</dbReference>
<dbReference type="InterPro" id="IPR015672">
    <property type="entry name" value="GPHR/GTG"/>
</dbReference>
<feature type="transmembrane region" description="Helical" evidence="5">
    <location>
        <begin position="312"/>
        <end position="337"/>
    </location>
</feature>
<accession>A0A1G4JM33</accession>
<feature type="domain" description="Abscisic acid G-protein coupled receptor-like" evidence="6">
    <location>
        <begin position="297"/>
        <end position="524"/>
    </location>
</feature>
<dbReference type="OrthoDB" id="264392at2759"/>
<keyword evidence="3 5" id="KW-1133">Transmembrane helix</keyword>
<comment type="subcellular location">
    <subcellularLocation>
        <location evidence="1">Membrane</location>
        <topology evidence="1">Multi-pass membrane protein</topology>
    </subcellularLocation>
</comment>
<keyword evidence="4 5" id="KW-0472">Membrane</keyword>
<feature type="transmembrane region" description="Helical" evidence="5">
    <location>
        <begin position="188"/>
        <end position="212"/>
    </location>
</feature>
<evidence type="ECO:0000259" key="6">
    <source>
        <dbReference type="Pfam" id="PF12430"/>
    </source>
</evidence>
<name>A0A1G4JM33_9SACH</name>
<feature type="transmembrane region" description="Helical" evidence="5">
    <location>
        <begin position="113"/>
        <end position="142"/>
    </location>
</feature>
<organism evidence="8 9">
    <name type="scientific">Lachancea dasiensis</name>
    <dbReference type="NCBI Taxonomy" id="1072105"/>
    <lineage>
        <taxon>Eukaryota</taxon>
        <taxon>Fungi</taxon>
        <taxon>Dikarya</taxon>
        <taxon>Ascomycota</taxon>
        <taxon>Saccharomycotina</taxon>
        <taxon>Saccharomycetes</taxon>
        <taxon>Saccharomycetales</taxon>
        <taxon>Saccharomycetaceae</taxon>
        <taxon>Lachancea</taxon>
    </lineage>
</organism>
<evidence type="ECO:0000256" key="2">
    <source>
        <dbReference type="ARBA" id="ARBA00022692"/>
    </source>
</evidence>
<dbReference type="InterPro" id="IPR022535">
    <property type="entry name" value="Golgi_pH-regulator_cons_dom"/>
</dbReference>
<sequence length="532" mass="59466">MNSNDLALTIILAISFGVCSRVCYTFLWFRAQEVFDIGGPGVISEMMDMSIVQGHKAGFISKFYSHFSISSRNMGKFVRVLFASTFALCLVAVELTLWQILVAEDSNFNSAGIGAFVWLIDSVALGLILILVQPFLILLTMLNKFYGDRMGVDYLTMVSCALILTWIYCLTGLNWGPFGASTSLLTKVSVIGVSIMATLSGVASLSTPYYVVQFFWQKRTGVVSNTAPNNIRVLLLDEVVLMEKKRECDQKIQENLILLRKVEREPGGTNSVVRQQLVDQISTLQLDLAKLEQSSRDPKFVRLLKQGVQLSFLVYCVYKLLSTALIKIPAMVAHTYYYPNDYDYRHFGGSADGSTKVADPLAVTLSKILNFLFFRFKHQEGQDFLVKQISMILSVSLFGCSVSTVVTTVSYLTTLLPHRIQILALRTMTKDASEVVLPKSNKDSLRRLRNPSVIKNLLISELTGIYVLATILMIRSNLPMDVNERLNRMLGASFGVPNVILDVWFDKMFAVSSLLTFVGIRVAENRATNHYS</sequence>
<dbReference type="Pfam" id="PF12537">
    <property type="entry name" value="GPHR_N"/>
    <property type="match status" value="1"/>
</dbReference>
<feature type="transmembrane region" description="Helical" evidence="5">
    <location>
        <begin position="154"/>
        <end position="176"/>
    </location>
</feature>
<dbReference type="AlphaFoldDB" id="A0A1G4JM33"/>
<feature type="transmembrane region" description="Helical" evidence="5">
    <location>
        <begin position="6"/>
        <end position="29"/>
    </location>
</feature>
<evidence type="ECO:0000256" key="3">
    <source>
        <dbReference type="ARBA" id="ARBA00022989"/>
    </source>
</evidence>
<keyword evidence="2 5" id="KW-0812">Transmembrane</keyword>
<evidence type="ECO:0000256" key="1">
    <source>
        <dbReference type="ARBA" id="ARBA00004141"/>
    </source>
</evidence>
<dbReference type="EMBL" id="LT598458">
    <property type="protein sequence ID" value="SCU91679.1"/>
    <property type="molecule type" value="Genomic_DNA"/>
</dbReference>
<keyword evidence="9" id="KW-1185">Reference proteome</keyword>
<evidence type="ECO:0000313" key="8">
    <source>
        <dbReference type="EMBL" id="SCU91679.1"/>
    </source>
</evidence>
<gene>
    <name evidence="8" type="ORF">LADA_0F11386G</name>
</gene>
<dbReference type="GO" id="GO:0016020">
    <property type="term" value="C:membrane"/>
    <property type="evidence" value="ECO:0007669"/>
    <property type="project" value="UniProtKB-SubCell"/>
</dbReference>
<protein>
    <submittedName>
        <fullName evidence="8">LADA_0F11386g1_1</fullName>
    </submittedName>
</protein>
<dbReference type="STRING" id="1266660.A0A1G4JM33"/>
<feature type="transmembrane region" description="Helical" evidence="5">
    <location>
        <begin position="453"/>
        <end position="474"/>
    </location>
</feature>
<evidence type="ECO:0000256" key="5">
    <source>
        <dbReference type="SAM" id="Phobius"/>
    </source>
</evidence>
<dbReference type="PANTHER" id="PTHR15948">
    <property type="entry name" value="G-PROTEIN COUPLED RECEPTOR 89-RELATED"/>
    <property type="match status" value="1"/>
</dbReference>
<dbReference type="InterPro" id="IPR025969">
    <property type="entry name" value="ABA_GPCR_dom"/>
</dbReference>
<feature type="transmembrane region" description="Helical" evidence="5">
    <location>
        <begin position="388"/>
        <end position="412"/>
    </location>
</feature>
<evidence type="ECO:0000256" key="4">
    <source>
        <dbReference type="ARBA" id="ARBA00023136"/>
    </source>
</evidence>